<dbReference type="EMBL" id="POAF01000001">
    <property type="protein sequence ID" value="RBM04220.1"/>
    <property type="molecule type" value="Genomic_DNA"/>
</dbReference>
<comment type="caution">
    <text evidence="1">The sequence shown here is derived from an EMBL/GenBank/DDBJ whole genome shotgun (WGS) entry which is preliminary data.</text>
</comment>
<accession>A0A365YPN5</accession>
<organism evidence="1 2">
    <name type="scientific">Glutamicibacter soli</name>
    <dbReference type="NCBI Taxonomy" id="453836"/>
    <lineage>
        <taxon>Bacteria</taxon>
        <taxon>Bacillati</taxon>
        <taxon>Actinomycetota</taxon>
        <taxon>Actinomycetes</taxon>
        <taxon>Micrococcales</taxon>
        <taxon>Micrococcaceae</taxon>
        <taxon>Glutamicibacter</taxon>
    </lineage>
</organism>
<name>A0A365YPN5_9MICC</name>
<dbReference type="InterPro" id="IPR045596">
    <property type="entry name" value="DUF6459"/>
</dbReference>
<reference evidence="1 2" key="1">
    <citation type="submission" date="2018-01" db="EMBL/GenBank/DDBJ databases">
        <title>Glutamicibacter soli strain NHPC-3 Whole genome sequence and assembly.</title>
        <authorList>
            <person name="Choudhury P."/>
            <person name="Gupta D."/>
            <person name="Sengupta K."/>
            <person name="Jawed A."/>
            <person name="Sultana N."/>
            <person name="Saha P."/>
        </authorList>
    </citation>
    <scope>NUCLEOTIDE SEQUENCE [LARGE SCALE GENOMIC DNA]</scope>
    <source>
        <strain evidence="1 2">NHPC-3</strain>
    </source>
</reference>
<protein>
    <submittedName>
        <fullName evidence="1">Uncharacterized protein</fullName>
    </submittedName>
</protein>
<proteinExistence type="predicted"/>
<keyword evidence="2" id="KW-1185">Reference proteome</keyword>
<dbReference type="AlphaFoldDB" id="A0A365YPN5"/>
<dbReference type="Proteomes" id="UP000252167">
    <property type="component" value="Unassembled WGS sequence"/>
</dbReference>
<gene>
    <name evidence="1" type="ORF">C1H84_02750</name>
</gene>
<dbReference type="RefSeq" id="WP_047119503.1">
    <property type="nucleotide sequence ID" value="NZ_CM125969.1"/>
</dbReference>
<dbReference type="Pfam" id="PF20060">
    <property type="entry name" value="DUF6459"/>
    <property type="match status" value="1"/>
</dbReference>
<evidence type="ECO:0000313" key="1">
    <source>
        <dbReference type="EMBL" id="RBM04220.1"/>
    </source>
</evidence>
<evidence type="ECO:0000313" key="2">
    <source>
        <dbReference type="Proteomes" id="UP000252167"/>
    </source>
</evidence>
<sequence>MSIDTGFQDLAYTVRESEARREVLNQHKSSRGRCQLPLASAEGRTPSAIAVPMDHIFHRGPGFPRERIDVVRLSHAVSRAVFEIIAGYRTVSQLNFVMNPDCIRKLRDQALIETDGYKTAPEPGTSHGQVQSMRLRSTLGGGWECTVILGFKYRVRAVALRVEPWHGRWQVTSVEML</sequence>